<evidence type="ECO:0000313" key="1">
    <source>
        <dbReference type="EMBL" id="VFS30964.1"/>
    </source>
</evidence>
<reference evidence="1 2" key="1">
    <citation type="submission" date="2019-03" db="EMBL/GenBank/DDBJ databases">
        <authorList>
            <consortium name="Pathogen Informatics"/>
        </authorList>
    </citation>
    <scope>NUCLEOTIDE SEQUENCE [LARGE SCALE GENOMIC DNA]</scope>
    <source>
        <strain evidence="1 2">NCTC12126</strain>
    </source>
</reference>
<protein>
    <submittedName>
        <fullName evidence="1">Uncharacterized protein</fullName>
    </submittedName>
</protein>
<gene>
    <name evidence="1" type="ORF">NCTC12126_03043</name>
</gene>
<proteinExistence type="predicted"/>
<evidence type="ECO:0000313" key="2">
    <source>
        <dbReference type="Proteomes" id="UP000351155"/>
    </source>
</evidence>
<accession>A0A484Y4F1</accession>
<dbReference type="Proteomes" id="UP000351155">
    <property type="component" value="Unassembled WGS sequence"/>
</dbReference>
<sequence>MENLVYGVRFNHFCHLPPYLCRIDRLFHLNTNDYLLYAEFL</sequence>
<organism evidence="1 2">
    <name type="scientific">Enterobacter cancerogenus</name>
    <dbReference type="NCBI Taxonomy" id="69218"/>
    <lineage>
        <taxon>Bacteria</taxon>
        <taxon>Pseudomonadati</taxon>
        <taxon>Pseudomonadota</taxon>
        <taxon>Gammaproteobacteria</taxon>
        <taxon>Enterobacterales</taxon>
        <taxon>Enterobacteriaceae</taxon>
        <taxon>Enterobacter</taxon>
        <taxon>Enterobacter cloacae complex</taxon>
    </lineage>
</organism>
<dbReference type="AlphaFoldDB" id="A0A484Y4F1"/>
<name>A0A484Y4F1_9ENTR</name>
<dbReference type="EMBL" id="CAADIW010000024">
    <property type="protein sequence ID" value="VFS30964.1"/>
    <property type="molecule type" value="Genomic_DNA"/>
</dbReference>